<feature type="transmembrane region" description="Helical" evidence="1">
    <location>
        <begin position="94"/>
        <end position="114"/>
    </location>
</feature>
<feature type="transmembrane region" description="Helical" evidence="1">
    <location>
        <begin position="126"/>
        <end position="153"/>
    </location>
</feature>
<accession>A0A844YBG8</accession>
<feature type="transmembrane region" description="Helical" evidence="1">
    <location>
        <begin position="165"/>
        <end position="186"/>
    </location>
</feature>
<organism evidence="2 3">
    <name type="scientific">Qipengyuania oceanensis</name>
    <dbReference type="NCBI Taxonomy" id="1463597"/>
    <lineage>
        <taxon>Bacteria</taxon>
        <taxon>Pseudomonadati</taxon>
        <taxon>Pseudomonadota</taxon>
        <taxon>Alphaproteobacteria</taxon>
        <taxon>Sphingomonadales</taxon>
        <taxon>Erythrobacteraceae</taxon>
        <taxon>Qipengyuania</taxon>
    </lineage>
</organism>
<feature type="transmembrane region" description="Helical" evidence="1">
    <location>
        <begin position="230"/>
        <end position="252"/>
    </location>
</feature>
<feature type="transmembrane region" description="Helical" evidence="1">
    <location>
        <begin position="12"/>
        <end position="29"/>
    </location>
</feature>
<feature type="transmembrane region" description="Helical" evidence="1">
    <location>
        <begin position="67"/>
        <end position="88"/>
    </location>
</feature>
<dbReference type="Gene3D" id="1.20.1530.20">
    <property type="match status" value="1"/>
</dbReference>
<keyword evidence="1" id="KW-0472">Membrane</keyword>
<keyword evidence="1" id="KW-1133">Transmembrane helix</keyword>
<sequence length="322" mass="33589">MRSRLAILADPMVVMLVLATGFAVLLPVAGEARTAAQQVSNVAIFVLFLVNGMRVPRGDIARGLANWRFFLPLTLFVFGAMALMGLGLSRLASLTLPPLVALGFVFLGTLPSTVQSATSYSTLAGGNVALSVIGAALLNILGVFVTAPLFALLGGGEAVAAGSDVIVKIGLILVLPFAIGQVVQGWTGEWVKSHKSKIVWLDRGIIALAVYVAMSGAVSQGLLGDLDAESWAWLVATVVLFLALANIAAWIGARMLGYPLPDRISFLFAGSQKSVAIGAPLAAILFPPTTAGFVIAPLLLYHLLQLVLAAPLATRLARLARN</sequence>
<dbReference type="PANTHER" id="PTHR18640">
    <property type="entry name" value="SOLUTE CARRIER FAMILY 10 MEMBER 7"/>
    <property type="match status" value="1"/>
</dbReference>
<dbReference type="Pfam" id="PF13593">
    <property type="entry name" value="SBF_like"/>
    <property type="match status" value="1"/>
</dbReference>
<feature type="transmembrane region" description="Helical" evidence="1">
    <location>
        <begin position="292"/>
        <end position="313"/>
    </location>
</feature>
<evidence type="ECO:0000313" key="2">
    <source>
        <dbReference type="EMBL" id="MXO61551.1"/>
    </source>
</evidence>
<dbReference type="GO" id="GO:0005886">
    <property type="term" value="C:plasma membrane"/>
    <property type="evidence" value="ECO:0007669"/>
    <property type="project" value="TreeGrafter"/>
</dbReference>
<feature type="transmembrane region" description="Helical" evidence="1">
    <location>
        <begin position="35"/>
        <end position="55"/>
    </location>
</feature>
<dbReference type="PIRSF" id="PIRSF026166">
    <property type="entry name" value="UCP026166"/>
    <property type="match status" value="1"/>
</dbReference>
<dbReference type="PANTHER" id="PTHR18640:SF5">
    <property type="entry name" value="SODIUM_BILE ACID COTRANSPORTER 7"/>
    <property type="match status" value="1"/>
</dbReference>
<comment type="caution">
    <text evidence="2">The sequence shown here is derived from an EMBL/GenBank/DDBJ whole genome shotgun (WGS) entry which is preliminary data.</text>
</comment>
<protein>
    <submittedName>
        <fullName evidence="2">Bile acid:sodium symporter</fullName>
    </submittedName>
</protein>
<feature type="transmembrane region" description="Helical" evidence="1">
    <location>
        <begin position="264"/>
        <end position="286"/>
    </location>
</feature>
<dbReference type="OrthoDB" id="9792271at2"/>
<proteinExistence type="predicted"/>
<evidence type="ECO:0000313" key="3">
    <source>
        <dbReference type="Proteomes" id="UP000445582"/>
    </source>
</evidence>
<keyword evidence="3" id="KW-1185">Reference proteome</keyword>
<dbReference type="EMBL" id="WTYN01000001">
    <property type="protein sequence ID" value="MXO61551.1"/>
    <property type="molecule type" value="Genomic_DNA"/>
</dbReference>
<dbReference type="InterPro" id="IPR016833">
    <property type="entry name" value="Put_Na-Bile_cotransptr"/>
</dbReference>
<dbReference type="InterPro" id="IPR038770">
    <property type="entry name" value="Na+/solute_symporter_sf"/>
</dbReference>
<keyword evidence="1" id="KW-0812">Transmembrane</keyword>
<name>A0A844YBG8_9SPHN</name>
<dbReference type="AlphaFoldDB" id="A0A844YBG8"/>
<gene>
    <name evidence="2" type="ORF">GRI48_00860</name>
</gene>
<feature type="transmembrane region" description="Helical" evidence="1">
    <location>
        <begin position="198"/>
        <end position="218"/>
    </location>
</feature>
<dbReference type="Proteomes" id="UP000445582">
    <property type="component" value="Unassembled WGS sequence"/>
</dbReference>
<evidence type="ECO:0000256" key="1">
    <source>
        <dbReference type="SAM" id="Phobius"/>
    </source>
</evidence>
<reference evidence="2 3" key="1">
    <citation type="submission" date="2019-12" db="EMBL/GenBank/DDBJ databases">
        <title>Genomic-based taxomic classification of the family Erythrobacteraceae.</title>
        <authorList>
            <person name="Xu L."/>
        </authorList>
    </citation>
    <scope>NUCLEOTIDE SEQUENCE [LARGE SCALE GENOMIC DNA]</scope>
    <source>
        <strain evidence="2 3">MCCC 1A09965</strain>
    </source>
</reference>
<dbReference type="RefSeq" id="WP_160670030.1">
    <property type="nucleotide sequence ID" value="NZ_WTYN01000001.1"/>
</dbReference>